<keyword evidence="2" id="KW-1185">Reference proteome</keyword>
<comment type="caution">
    <text evidence="1">The sequence shown here is derived from an EMBL/GenBank/DDBJ whole genome shotgun (WGS) entry which is preliminary data.</text>
</comment>
<dbReference type="EMBL" id="JALKCH010000009">
    <property type="protein sequence ID" value="MCK0198038.1"/>
    <property type="molecule type" value="Genomic_DNA"/>
</dbReference>
<evidence type="ECO:0000313" key="1">
    <source>
        <dbReference type="EMBL" id="MCK0198038.1"/>
    </source>
</evidence>
<evidence type="ECO:0000313" key="2">
    <source>
        <dbReference type="Proteomes" id="UP001203284"/>
    </source>
</evidence>
<accession>A0ABT0DDJ2</accession>
<proteinExistence type="predicted"/>
<dbReference type="Proteomes" id="UP001203284">
    <property type="component" value="Unassembled WGS sequence"/>
</dbReference>
<reference evidence="1 2" key="1">
    <citation type="submission" date="2022-04" db="EMBL/GenBank/DDBJ databases">
        <authorList>
            <person name="Grouzdev D.S."/>
            <person name="Pantiukh K.S."/>
            <person name="Krutkina M.S."/>
        </authorList>
    </citation>
    <scope>NUCLEOTIDE SEQUENCE [LARGE SCALE GENOMIC DNA]</scope>
    <source>
        <strain evidence="1 2">6x-1</strain>
    </source>
</reference>
<dbReference type="InterPro" id="IPR007362">
    <property type="entry name" value="DUF429"/>
</dbReference>
<protein>
    <submittedName>
        <fullName evidence="1">DUF429 domain-containing protein</fullName>
    </submittedName>
</protein>
<gene>
    <name evidence="1" type="ORF">MWN34_14075</name>
</gene>
<dbReference type="RefSeq" id="WP_247029942.1">
    <property type="nucleotide sequence ID" value="NZ_JALKCH010000009.1"/>
</dbReference>
<organism evidence="1 2">
    <name type="scientific">Ancylobacter crimeensis</name>
    <dbReference type="NCBI Taxonomy" id="2579147"/>
    <lineage>
        <taxon>Bacteria</taxon>
        <taxon>Pseudomonadati</taxon>
        <taxon>Pseudomonadota</taxon>
        <taxon>Alphaproteobacteria</taxon>
        <taxon>Hyphomicrobiales</taxon>
        <taxon>Xanthobacteraceae</taxon>
        <taxon>Ancylobacter</taxon>
    </lineage>
</organism>
<sequence>MRVAGVDGCPGGWVVVVREEGRVVHTGRITHLTALTDRPDAPAVIAIDMPIGLPARTGAKGRAPERLVRPLLGMRQSSVFSIPARAAVEAGVMQDGVAEGMDEAARYRAACALARATSDTGKAVAKQGFHIFPKIMEIDALLRARPDLVPRVFESHPELCFWAMNGCRAVPLAKKVKGRPHEEGLAFRRKLLIEQGFPDDAISAERARALKVGPDDLVDAAATAWAAGRIARGEAESYPSPPERDAYGLPIAIWV</sequence>
<dbReference type="Pfam" id="PF04250">
    <property type="entry name" value="DUF429"/>
    <property type="match status" value="1"/>
</dbReference>
<name>A0ABT0DDJ2_9HYPH</name>